<feature type="domain" description="EamA" evidence="7">
    <location>
        <begin position="13"/>
        <end position="142"/>
    </location>
</feature>
<evidence type="ECO:0000256" key="2">
    <source>
        <dbReference type="ARBA" id="ARBA00022475"/>
    </source>
</evidence>
<gene>
    <name evidence="8" type="ORF">A9O67_04510</name>
</gene>
<dbReference type="PANTHER" id="PTHR42920">
    <property type="entry name" value="OS03G0707200 PROTEIN-RELATED"/>
    <property type="match status" value="1"/>
</dbReference>
<evidence type="ECO:0000256" key="3">
    <source>
        <dbReference type="ARBA" id="ARBA00022692"/>
    </source>
</evidence>
<feature type="transmembrane region" description="Helical" evidence="6">
    <location>
        <begin position="198"/>
        <end position="218"/>
    </location>
</feature>
<dbReference type="RefSeq" id="WP_068608633.1">
    <property type="nucleotide sequence ID" value="NZ_LZDH01000056.1"/>
</dbReference>
<organism evidence="8 9">
    <name type="scientific">Tepidimonas fonticaldi</name>
    <dbReference type="NCBI Taxonomy" id="1101373"/>
    <lineage>
        <taxon>Bacteria</taxon>
        <taxon>Pseudomonadati</taxon>
        <taxon>Pseudomonadota</taxon>
        <taxon>Betaproteobacteria</taxon>
        <taxon>Burkholderiales</taxon>
        <taxon>Tepidimonas</taxon>
    </lineage>
</organism>
<feature type="transmembrane region" description="Helical" evidence="6">
    <location>
        <begin position="261"/>
        <end position="280"/>
    </location>
</feature>
<keyword evidence="2" id="KW-1003">Cell membrane</keyword>
<evidence type="ECO:0000256" key="5">
    <source>
        <dbReference type="ARBA" id="ARBA00023136"/>
    </source>
</evidence>
<feature type="transmembrane region" description="Helical" evidence="6">
    <location>
        <begin position="164"/>
        <end position="186"/>
    </location>
</feature>
<feature type="domain" description="EamA" evidence="7">
    <location>
        <begin position="167"/>
        <end position="303"/>
    </location>
</feature>
<dbReference type="InterPro" id="IPR000620">
    <property type="entry name" value="EamA_dom"/>
</dbReference>
<feature type="transmembrane region" description="Helical" evidence="6">
    <location>
        <begin position="126"/>
        <end position="144"/>
    </location>
</feature>
<dbReference type="OrthoDB" id="8586862at2"/>
<feature type="transmembrane region" description="Helical" evidence="6">
    <location>
        <begin position="72"/>
        <end position="92"/>
    </location>
</feature>
<name>A0A1A6DU34_9BURK</name>
<dbReference type="AlphaFoldDB" id="A0A1A6DU34"/>
<dbReference type="InterPro" id="IPR051258">
    <property type="entry name" value="Diverse_Substrate_Transporter"/>
</dbReference>
<feature type="transmembrane region" description="Helical" evidence="6">
    <location>
        <begin position="286"/>
        <end position="304"/>
    </location>
</feature>
<feature type="transmembrane region" description="Helical" evidence="6">
    <location>
        <begin position="7"/>
        <end position="27"/>
    </location>
</feature>
<proteinExistence type="predicted"/>
<keyword evidence="3 6" id="KW-0812">Transmembrane</keyword>
<evidence type="ECO:0000256" key="6">
    <source>
        <dbReference type="SAM" id="Phobius"/>
    </source>
</evidence>
<dbReference type="Pfam" id="PF00892">
    <property type="entry name" value="EamA"/>
    <property type="match status" value="2"/>
</dbReference>
<evidence type="ECO:0000259" key="7">
    <source>
        <dbReference type="Pfam" id="PF00892"/>
    </source>
</evidence>
<feature type="transmembrane region" description="Helical" evidence="6">
    <location>
        <begin position="33"/>
        <end position="52"/>
    </location>
</feature>
<evidence type="ECO:0000256" key="1">
    <source>
        <dbReference type="ARBA" id="ARBA00004651"/>
    </source>
</evidence>
<keyword evidence="5 6" id="KW-0472">Membrane</keyword>
<comment type="caution">
    <text evidence="8">The sequence shown here is derived from an EMBL/GenBank/DDBJ whole genome shotgun (WGS) entry which is preliminary data.</text>
</comment>
<dbReference type="SUPFAM" id="SSF103481">
    <property type="entry name" value="Multidrug resistance efflux transporter EmrE"/>
    <property type="match status" value="2"/>
</dbReference>
<protein>
    <recommendedName>
        <fullName evidence="7">EamA domain-containing protein</fullName>
    </recommendedName>
</protein>
<keyword evidence="9" id="KW-1185">Reference proteome</keyword>
<sequence>MTPPRTPWTAYGALAASMALVGSYVALSKPLVAAMPVFLLAWLRYLIGAAAMAHWVRRPAHEAPPGRRTHALLFLQGLLGNFLFSICMLYGVSLTTASAAGVIMAAIPAVVALQSALFLRERLDSRALAAIGLAAVGIGLFSLDKGAAAHTAAAASATWMGLPLAVWGNLLVLAAVCCEAAYVVIGKRLSAQMGPKRIAALINLWGLALMTPLGLWAALDYDWGRMGAPLWALLVFYGLAASVWTVWLWMTGLRHVSAARAGVFTVMLPISAATIGVLFMGERLTLLQWLAFGVALLGLIVATWPTRATPPVTRTTDPSAG</sequence>
<comment type="subcellular location">
    <subcellularLocation>
        <location evidence="1">Cell membrane</location>
        <topology evidence="1">Multi-pass membrane protein</topology>
    </subcellularLocation>
</comment>
<feature type="transmembrane region" description="Helical" evidence="6">
    <location>
        <begin position="98"/>
        <end position="119"/>
    </location>
</feature>
<dbReference type="EMBL" id="LZDH01000056">
    <property type="protein sequence ID" value="OBS30310.1"/>
    <property type="molecule type" value="Genomic_DNA"/>
</dbReference>
<keyword evidence="4 6" id="KW-1133">Transmembrane helix</keyword>
<evidence type="ECO:0000313" key="8">
    <source>
        <dbReference type="EMBL" id="OBS30310.1"/>
    </source>
</evidence>
<dbReference type="PANTHER" id="PTHR42920:SF5">
    <property type="entry name" value="EAMA DOMAIN-CONTAINING PROTEIN"/>
    <property type="match status" value="1"/>
</dbReference>
<feature type="transmembrane region" description="Helical" evidence="6">
    <location>
        <begin position="230"/>
        <end position="249"/>
    </location>
</feature>
<dbReference type="STRING" id="1101373.A9O67_04510"/>
<dbReference type="InterPro" id="IPR037185">
    <property type="entry name" value="EmrE-like"/>
</dbReference>
<evidence type="ECO:0000313" key="9">
    <source>
        <dbReference type="Proteomes" id="UP000091969"/>
    </source>
</evidence>
<dbReference type="GO" id="GO:0005886">
    <property type="term" value="C:plasma membrane"/>
    <property type="evidence" value="ECO:0007669"/>
    <property type="project" value="UniProtKB-SubCell"/>
</dbReference>
<accession>A0A1A6DU34</accession>
<evidence type="ECO:0000256" key="4">
    <source>
        <dbReference type="ARBA" id="ARBA00022989"/>
    </source>
</evidence>
<dbReference type="Proteomes" id="UP000091969">
    <property type="component" value="Unassembled WGS sequence"/>
</dbReference>
<reference evidence="8 9" key="1">
    <citation type="submission" date="2016-06" db="EMBL/GenBank/DDBJ databases">
        <title>Genome sequence of Tepidimonas fonticaldi PL17.</title>
        <authorList>
            <person name="Pinnaka A.K."/>
        </authorList>
    </citation>
    <scope>NUCLEOTIDE SEQUENCE [LARGE SCALE GENOMIC DNA]</scope>
    <source>
        <strain evidence="8 9">PL17</strain>
    </source>
</reference>